<dbReference type="InterPro" id="IPR003043">
    <property type="entry name" value="Uropor_MeTrfase_CS"/>
</dbReference>
<evidence type="ECO:0000256" key="4">
    <source>
        <dbReference type="ARBA" id="ARBA00022691"/>
    </source>
</evidence>
<dbReference type="Gene3D" id="3.30.950.10">
    <property type="entry name" value="Methyltransferase, Cobalt-precorrin-4 Transmethylase, Domain 2"/>
    <property type="match status" value="1"/>
</dbReference>
<dbReference type="PROSITE" id="PS00839">
    <property type="entry name" value="SUMT_1"/>
    <property type="match status" value="1"/>
</dbReference>
<keyword evidence="5" id="KW-0627">Porphyrin biosynthesis</keyword>
<dbReference type="GO" id="GO:0004851">
    <property type="term" value="F:uroporphyrin-III C-methyltransferase activity"/>
    <property type="evidence" value="ECO:0007669"/>
    <property type="project" value="UniProtKB-EC"/>
</dbReference>
<keyword evidence="4" id="KW-0949">S-adenosyl-L-methionine</keyword>
<reference evidence="7" key="1">
    <citation type="submission" date="2020-05" db="EMBL/GenBank/DDBJ databases">
        <authorList>
            <person name="Chiriac C."/>
            <person name="Salcher M."/>
            <person name="Ghai R."/>
            <person name="Kavagutti S V."/>
        </authorList>
    </citation>
    <scope>NUCLEOTIDE SEQUENCE</scope>
</reference>
<evidence type="ECO:0000313" key="11">
    <source>
        <dbReference type="EMBL" id="CAB4903640.1"/>
    </source>
</evidence>
<dbReference type="Pfam" id="PF00590">
    <property type="entry name" value="TP_methylase"/>
    <property type="match status" value="1"/>
</dbReference>
<dbReference type="NCBIfam" id="TIGR01469">
    <property type="entry name" value="cobA_cysG_Cterm"/>
    <property type="match status" value="1"/>
</dbReference>
<evidence type="ECO:0000313" key="7">
    <source>
        <dbReference type="EMBL" id="CAB4722761.1"/>
    </source>
</evidence>
<dbReference type="PANTHER" id="PTHR45790:SF3">
    <property type="entry name" value="S-ADENOSYL-L-METHIONINE-DEPENDENT UROPORPHYRINOGEN III METHYLTRANSFERASE, CHLOROPLASTIC"/>
    <property type="match status" value="1"/>
</dbReference>
<dbReference type="InterPro" id="IPR014776">
    <property type="entry name" value="4pyrrole_Mease_sub2"/>
</dbReference>
<dbReference type="SUPFAM" id="SSF53790">
    <property type="entry name" value="Tetrapyrrole methylase"/>
    <property type="match status" value="1"/>
</dbReference>
<dbReference type="NCBIfam" id="NF004790">
    <property type="entry name" value="PRK06136.1"/>
    <property type="match status" value="1"/>
</dbReference>
<dbReference type="InterPro" id="IPR014777">
    <property type="entry name" value="4pyrrole_Mease_sub1"/>
</dbReference>
<dbReference type="EMBL" id="CAFBLJ010000059">
    <property type="protein sequence ID" value="CAB4873978.1"/>
    <property type="molecule type" value="Genomic_DNA"/>
</dbReference>
<name>A0A6J6RFH2_9ZZZZ</name>
<dbReference type="InterPro" id="IPR035996">
    <property type="entry name" value="4pyrrol_Methylase_sf"/>
</dbReference>
<dbReference type="EMBL" id="CAEZZP010000085">
    <property type="protein sequence ID" value="CAB4778198.1"/>
    <property type="molecule type" value="Genomic_DNA"/>
</dbReference>
<dbReference type="CDD" id="cd11642">
    <property type="entry name" value="SUMT"/>
    <property type="match status" value="1"/>
</dbReference>
<keyword evidence="3" id="KW-0808">Transferase</keyword>
<dbReference type="EMBL" id="CAFAAL010000072">
    <property type="protein sequence ID" value="CAB4805747.1"/>
    <property type="molecule type" value="Genomic_DNA"/>
</dbReference>
<dbReference type="GO" id="GO:0019354">
    <property type="term" value="P:siroheme biosynthetic process"/>
    <property type="evidence" value="ECO:0007669"/>
    <property type="project" value="InterPro"/>
</dbReference>
<evidence type="ECO:0000313" key="10">
    <source>
        <dbReference type="EMBL" id="CAB4873978.1"/>
    </source>
</evidence>
<dbReference type="InterPro" id="IPR006366">
    <property type="entry name" value="CobA/CysG_C"/>
</dbReference>
<dbReference type="EMBL" id="CAFBMF010000068">
    <property type="protein sequence ID" value="CAB4903640.1"/>
    <property type="molecule type" value="Genomic_DNA"/>
</dbReference>
<dbReference type="EMBL" id="CAEZYH010000050">
    <property type="protein sequence ID" value="CAB4722761.1"/>
    <property type="molecule type" value="Genomic_DNA"/>
</dbReference>
<dbReference type="GO" id="GO:0032259">
    <property type="term" value="P:methylation"/>
    <property type="evidence" value="ECO:0007669"/>
    <property type="project" value="UniProtKB-KW"/>
</dbReference>
<evidence type="ECO:0000256" key="5">
    <source>
        <dbReference type="ARBA" id="ARBA00023244"/>
    </source>
</evidence>
<sequence length="264" mass="27144">MPSRVVAGNGDSMTVFLVGAGPGDPELLTVRAARLIAEADVIVHDRLADEAILDLARADVEFIDVGKKPGLPTPQEMINTLLVHLGSQGLNVVRLKGGDPYVFGRGGEEAQALIDAGIPFDVVPGISSAVGVPAAAGIPVTHRNVSVGFTVVTGHREKGGATSINWEALAQVGGTIVVLMGVSERAEIATRLMSGGLASDTPVAAIRYGTRPEQTTIRTTLGELADAPLESPSTIVIGQVAAFDFSPTAGTSAWARKAGHASLD</sequence>
<dbReference type="AlphaFoldDB" id="A0A6J6RFH2"/>
<organism evidence="7">
    <name type="scientific">freshwater metagenome</name>
    <dbReference type="NCBI Taxonomy" id="449393"/>
    <lineage>
        <taxon>unclassified sequences</taxon>
        <taxon>metagenomes</taxon>
        <taxon>ecological metagenomes</taxon>
    </lineage>
</organism>
<evidence type="ECO:0000256" key="2">
    <source>
        <dbReference type="ARBA" id="ARBA00022603"/>
    </source>
</evidence>
<gene>
    <name evidence="7" type="ORF">UFOPK2658_01165</name>
    <name evidence="8" type="ORF">UFOPK2880_01255</name>
    <name evidence="9" type="ORF">UFOPK3004_00925</name>
    <name evidence="10" type="ORF">UFOPK3304_01164</name>
    <name evidence="11" type="ORF">UFOPK3494_01076</name>
</gene>
<dbReference type="InterPro" id="IPR000878">
    <property type="entry name" value="4pyrrol_Mease"/>
</dbReference>
<evidence type="ECO:0000313" key="8">
    <source>
        <dbReference type="EMBL" id="CAB4778198.1"/>
    </source>
</evidence>
<evidence type="ECO:0000313" key="9">
    <source>
        <dbReference type="EMBL" id="CAB4805747.1"/>
    </source>
</evidence>
<dbReference type="Gene3D" id="3.40.1010.10">
    <property type="entry name" value="Cobalt-precorrin-4 Transmethylase, Domain 1"/>
    <property type="match status" value="1"/>
</dbReference>
<dbReference type="InterPro" id="IPR050161">
    <property type="entry name" value="Siro_Cobalamin_biosynth"/>
</dbReference>
<dbReference type="PROSITE" id="PS00840">
    <property type="entry name" value="SUMT_2"/>
    <property type="match status" value="1"/>
</dbReference>
<evidence type="ECO:0000256" key="3">
    <source>
        <dbReference type="ARBA" id="ARBA00022679"/>
    </source>
</evidence>
<evidence type="ECO:0000256" key="1">
    <source>
        <dbReference type="ARBA" id="ARBA00012162"/>
    </source>
</evidence>
<protein>
    <recommendedName>
        <fullName evidence="1">uroporphyrinogen-III C-methyltransferase</fullName>
        <ecNumber evidence="1">2.1.1.107</ecNumber>
    </recommendedName>
</protein>
<dbReference type="PANTHER" id="PTHR45790">
    <property type="entry name" value="SIROHEME SYNTHASE-RELATED"/>
    <property type="match status" value="1"/>
</dbReference>
<dbReference type="FunFam" id="3.30.950.10:FF:000001">
    <property type="entry name" value="Siroheme synthase"/>
    <property type="match status" value="1"/>
</dbReference>
<dbReference type="EC" id="2.1.1.107" evidence="1"/>
<accession>A0A6J6RFH2</accession>
<proteinExistence type="predicted"/>
<feature type="domain" description="Tetrapyrrole methylase" evidence="6">
    <location>
        <begin position="14"/>
        <end position="225"/>
    </location>
</feature>
<dbReference type="FunFam" id="3.40.1010.10:FF:000001">
    <property type="entry name" value="Siroheme synthase"/>
    <property type="match status" value="1"/>
</dbReference>
<evidence type="ECO:0000259" key="6">
    <source>
        <dbReference type="Pfam" id="PF00590"/>
    </source>
</evidence>
<keyword evidence="2" id="KW-0489">Methyltransferase</keyword>